<evidence type="ECO:0000313" key="8">
    <source>
        <dbReference type="Proteomes" id="UP000316545"/>
    </source>
</evidence>
<dbReference type="InterPro" id="IPR057326">
    <property type="entry name" value="KR_dom"/>
</dbReference>
<dbReference type="RefSeq" id="WP_145613641.1">
    <property type="nucleotide sequence ID" value="NZ_VITN01000010.1"/>
</dbReference>
<dbReference type="Proteomes" id="UP000320516">
    <property type="component" value="Unassembled WGS sequence"/>
</dbReference>
<dbReference type="SMART" id="SM00822">
    <property type="entry name" value="PKS_KR"/>
    <property type="match status" value="1"/>
</dbReference>
<comment type="similarity">
    <text evidence="1">Belongs to the short-chain dehydrogenases/reductases (SDR) family.</text>
</comment>
<dbReference type="PRINTS" id="PR00080">
    <property type="entry name" value="SDRFAMILY"/>
</dbReference>
<proteinExistence type="inferred from homology"/>
<dbReference type="FunFam" id="3.40.50.720:FF:000084">
    <property type="entry name" value="Short-chain dehydrogenase reductase"/>
    <property type="match status" value="1"/>
</dbReference>
<dbReference type="AlphaFoldDB" id="A0A560FVH1"/>
<dbReference type="Gene3D" id="3.40.50.720">
    <property type="entry name" value="NAD(P)-binding Rossmann-like Domain"/>
    <property type="match status" value="1"/>
</dbReference>
<dbReference type="PANTHER" id="PTHR24321">
    <property type="entry name" value="DEHYDROGENASES, SHORT CHAIN"/>
    <property type="match status" value="1"/>
</dbReference>
<dbReference type="InterPro" id="IPR020904">
    <property type="entry name" value="Sc_DH/Rdtase_CS"/>
</dbReference>
<reference evidence="8 9" key="1">
    <citation type="submission" date="2019-06" db="EMBL/GenBank/DDBJ databases">
        <title>Genomic Encyclopedia of Type Strains, Phase IV (KMG-V): Genome sequencing to study the core and pangenomes of soil and plant-associated prokaryotes.</title>
        <authorList>
            <person name="Whitman W."/>
        </authorList>
    </citation>
    <scope>NUCLEOTIDE SEQUENCE [LARGE SCALE GENOMIC DNA]</scope>
    <source>
        <strain evidence="6 8">BR 11865</strain>
        <strain evidence="5 9">BR 11880</strain>
        <strain evidence="7 10">BR 12005</strain>
    </source>
</reference>
<comment type="caution">
    <text evidence="6">The sequence shown here is derived from an EMBL/GenBank/DDBJ whole genome shotgun (WGS) entry which is preliminary data.</text>
</comment>
<keyword evidence="3" id="KW-0520">NAD</keyword>
<evidence type="ECO:0000313" key="10">
    <source>
        <dbReference type="Proteomes" id="UP000320516"/>
    </source>
</evidence>
<evidence type="ECO:0000256" key="2">
    <source>
        <dbReference type="ARBA" id="ARBA00023002"/>
    </source>
</evidence>
<dbReference type="OrthoDB" id="7499742at2"/>
<dbReference type="PANTHER" id="PTHR24321:SF8">
    <property type="entry name" value="ESTRADIOL 17-BETA-DEHYDROGENASE 8-RELATED"/>
    <property type="match status" value="1"/>
</dbReference>
<dbReference type="Proteomes" id="UP000316545">
    <property type="component" value="Unassembled WGS sequence"/>
</dbReference>
<evidence type="ECO:0000313" key="6">
    <source>
        <dbReference type="EMBL" id="TWB25643.1"/>
    </source>
</evidence>
<evidence type="ECO:0000259" key="4">
    <source>
        <dbReference type="SMART" id="SM00822"/>
    </source>
</evidence>
<keyword evidence="8" id="KW-1185">Reference proteome</keyword>
<accession>A0A560FVH1</accession>
<protein>
    <submittedName>
        <fullName evidence="6">3alpha(Or 20beta)-hydroxysteroid dehydrogenase</fullName>
    </submittedName>
</protein>
<dbReference type="Pfam" id="PF13561">
    <property type="entry name" value="adh_short_C2"/>
    <property type="match status" value="1"/>
</dbReference>
<dbReference type="Proteomes" id="UP000319859">
    <property type="component" value="Unassembled WGS sequence"/>
</dbReference>
<organism evidence="6 8">
    <name type="scientific">Nitrospirillum amazonense</name>
    <dbReference type="NCBI Taxonomy" id="28077"/>
    <lineage>
        <taxon>Bacteria</taxon>
        <taxon>Pseudomonadati</taxon>
        <taxon>Pseudomonadota</taxon>
        <taxon>Alphaproteobacteria</taxon>
        <taxon>Rhodospirillales</taxon>
        <taxon>Azospirillaceae</taxon>
        <taxon>Nitrospirillum</taxon>
    </lineage>
</organism>
<sequence>MDRLKDRVAIVTGGAKGMGAATCRLFAAEGAYVVVADMADDEGRALAMELGPRGQYFPLDVRKGAAWEALVADVTQRWGRIDALVNNAGVLHFADIEHLAEEDFDRVYQVNVKGAFLGLKHVGGVMKAAGRGAVVNISSIDGLRGSNGVAAYVASKWALRGLTRAAALELGHHGVRVNSVHPGGIDTTMGNPMGLSGQAKNRGYEVVPLQRMGETQEVAAASLFLCSDDASYICGAELAVDGGWSAGHYHVFLQGAPSSIAQSFT</sequence>
<dbReference type="GO" id="GO:0016491">
    <property type="term" value="F:oxidoreductase activity"/>
    <property type="evidence" value="ECO:0007669"/>
    <property type="project" value="UniProtKB-KW"/>
</dbReference>
<dbReference type="EMBL" id="VITO01000009">
    <property type="protein sequence ID" value="TWB25643.1"/>
    <property type="molecule type" value="Genomic_DNA"/>
</dbReference>
<evidence type="ECO:0000313" key="5">
    <source>
        <dbReference type="EMBL" id="TWB18428.1"/>
    </source>
</evidence>
<evidence type="ECO:0000313" key="7">
    <source>
        <dbReference type="EMBL" id="TWB66051.1"/>
    </source>
</evidence>
<dbReference type="InterPro" id="IPR036291">
    <property type="entry name" value="NAD(P)-bd_dom_sf"/>
</dbReference>
<keyword evidence="2" id="KW-0560">Oxidoreductase</keyword>
<evidence type="ECO:0000256" key="1">
    <source>
        <dbReference type="ARBA" id="ARBA00006484"/>
    </source>
</evidence>
<dbReference type="NCBIfam" id="NF005559">
    <property type="entry name" value="PRK07231.1"/>
    <property type="match status" value="1"/>
</dbReference>
<gene>
    <name evidence="7" type="ORF">FBZ87_11615</name>
    <name evidence="6" type="ORF">FBZ88_10940</name>
    <name evidence="5" type="ORF">FBZ89_11073</name>
</gene>
<dbReference type="EMBL" id="VITN01000010">
    <property type="protein sequence ID" value="TWB18428.1"/>
    <property type="molecule type" value="Genomic_DNA"/>
</dbReference>
<dbReference type="InterPro" id="IPR002347">
    <property type="entry name" value="SDR_fam"/>
</dbReference>
<evidence type="ECO:0000256" key="3">
    <source>
        <dbReference type="ARBA" id="ARBA00023027"/>
    </source>
</evidence>
<dbReference type="PROSITE" id="PS00061">
    <property type="entry name" value="ADH_SHORT"/>
    <property type="match status" value="1"/>
</dbReference>
<name>A0A560FVH1_9PROT</name>
<evidence type="ECO:0000313" key="9">
    <source>
        <dbReference type="Proteomes" id="UP000319859"/>
    </source>
</evidence>
<dbReference type="SUPFAM" id="SSF51735">
    <property type="entry name" value="NAD(P)-binding Rossmann-fold domains"/>
    <property type="match status" value="1"/>
</dbReference>
<feature type="domain" description="Ketoreductase" evidence="4">
    <location>
        <begin position="7"/>
        <end position="183"/>
    </location>
</feature>
<dbReference type="EMBL" id="VITV01000016">
    <property type="protein sequence ID" value="TWB66051.1"/>
    <property type="molecule type" value="Genomic_DNA"/>
</dbReference>
<dbReference type="PRINTS" id="PR00081">
    <property type="entry name" value="GDHRDH"/>
</dbReference>